<keyword evidence="3" id="KW-1185">Reference proteome</keyword>
<reference evidence="2" key="1">
    <citation type="submission" date="2023-07" db="EMBL/GenBank/DDBJ databases">
        <authorList>
            <consortium name="AG Swart"/>
            <person name="Singh M."/>
            <person name="Singh A."/>
            <person name="Seah K."/>
            <person name="Emmerich C."/>
        </authorList>
    </citation>
    <scope>NUCLEOTIDE SEQUENCE</scope>
    <source>
        <strain evidence="2">DP1</strain>
    </source>
</reference>
<dbReference type="Proteomes" id="UP001295684">
    <property type="component" value="Unassembled WGS sequence"/>
</dbReference>
<sequence length="1800" mass="205928">MSESHTLTTKVCSWLPGRLLSSKALILYILMVFMLSTINCEINYIPLKPNGPEVENEMGERGLHHYKIKIENDYQQGEDLVVTVKGVGARADPDLYISTKSDPAPSRENHEYSCAKIGEDVCTIPSSDISVGKIFYVTTSCYRKCGYSLKAELLKEIPIRVQRDVSIVTSSAGKRIFVFNNTHEGVKDIYIVARSSSPTSSMRMFLKSGKDGAPTSENMRSADVWENAVVLKMTNHTIESVKKDQTYKILFETDQSVNATLRVDMVYRDRLLQEGKIYDDFLYARDKSCYKYNIKSADKKFRVGVYSFSGNPDVYVTPETEDIENLDKYEFKATEASDDVLVITPEDRMKIGAKKGWYHICVLAHSTTSYRLRAVESNENYFLEDGISETNEVNTGEDQVFYYTDSSLIRNLNLTFTLSTHSGPTPQMYVKFCGRTPDNQCQITDKKADGVQKSVLVHGQLYSFFKHKGEGCRKETVDQAHPCMYVIMVHSPKTMIERVSHFSLVAHHNETTHIKLREGISMEGIVEHSQSKYFRFVNRDSKVTNVTFTLVSHHGDADMFVSTLDKYPNSKIFEKKSDMSSKFADEITFKKTENRGSLLGVYYIAVKGYEYTSFSIRATLAREAGDSNKTITPIRLREGVSHNEFMHGKDDKKYFKFRTHMRGDSITDIRITLTASTGDYQYFVKFGSYPTENNYDYASFDASDIVMRKDDEKFKPRGTKYILVVPNPKFGTFPNKGRFALKYSTGDSIQPISKDTPLHGIVKIGDYDYYRYHSISQVDELTVALTPLSGESNLVVSINSNNSYPTTETNDYHSSKIGKDTITMSGRDLFKDNPTCDPLKALEKKISPCEIYIGVFCADSTDTISSRKNDSCSFSLKVYSKDGGVHLIHDGIPQKDHVKETEVMTYYMPLDKAKDLYVSANAELGDIKLYASFGDLSTKNAEIMKPTKEEHIRGSKEVGHSQMIHFKRNEVKENCDELEECMVLISVQGAGAVEFNEYSITAYYHMRRLIPNSPSFAVIDEGTMAYFMYKSYCEDCTIFLSAAPFAIDSDIDMYLNIGADKDLPTTDSYDIKRDEWFTEHIELDTQNEFFKKKNIDTMQNTILIGIYAKENSIIYIDAEESKSRMKTLSHGKGFHVEQPANDQKFFQYIHKGDSSIKFELTGLHGEVDMRVNCYNPHQLDRPMSAYLPQDQRTSKWDTNSKQSTSIVIENEEEEYCKNGVYLIAITSMEQGAKYTIEAQRGGTFTSKQIKIGVPIKDQISEEHEKQYMFVLDKKKPFKVTASIYAGKISFSIGEEKDFTRPLFESEDDHIEVSKSDVQKFKTGQNIYIRVRGEFDHSEFILVATHDDSYSIIPDSFTQTFSIDPLDEDGLRLMYYPPNVDHELKIQVNSFTDAVYFHVERKKEYLYQIKSDKLAFPKLDMNKLAPWFTKNWDSHARHYSETVQMKSNRTDDYVILFLISPQIIDKDLLRKEKKDKVKVTVNINSHQMIVLTANVAQEVSLSPQVGDYAYFKFFANGRKDIEINLVPCMCMTEMFVYKTYNHAVQHISSLERSHVMTNGMKSIILKKASGPYFIKVQTDSSPEWEETKNAAEYCSFQLVYYDKSHPNFHYSIGSYYPEKGGAIEYDWPSHAHLHLQWGRIMKEGPFETEVFPTIGNMLVFKEKSIFANSICGLKHHKARHEPLYFEPGLYNQEKTFNLNEMPELYKQESLTFYFFASVNRDGASVMYQPTTVTIDIGWVGGIPWMLILIAVAIISILSYAVWHFKNKADVTKEKLDYEMNDIRNVARVPNVEDSSEDQPIG</sequence>
<name>A0AAD1Y0K0_EUPCR</name>
<comment type="caution">
    <text evidence="2">The sequence shown here is derived from an EMBL/GenBank/DDBJ whole genome shotgun (WGS) entry which is preliminary data.</text>
</comment>
<feature type="transmembrane region" description="Helical" evidence="1">
    <location>
        <begin position="1735"/>
        <end position="1761"/>
    </location>
</feature>
<proteinExistence type="predicted"/>
<accession>A0AAD1Y0K0</accession>
<protein>
    <submittedName>
        <fullName evidence="2">Uncharacterized protein</fullName>
    </submittedName>
</protein>
<dbReference type="EMBL" id="CAMPGE010024617">
    <property type="protein sequence ID" value="CAI2382439.1"/>
    <property type="molecule type" value="Genomic_DNA"/>
</dbReference>
<keyword evidence="1" id="KW-0812">Transmembrane</keyword>
<evidence type="ECO:0000313" key="2">
    <source>
        <dbReference type="EMBL" id="CAI2382439.1"/>
    </source>
</evidence>
<keyword evidence="1" id="KW-0472">Membrane</keyword>
<gene>
    <name evidence="2" type="ORF">ECRASSUSDP1_LOCUS23912</name>
</gene>
<evidence type="ECO:0000256" key="1">
    <source>
        <dbReference type="SAM" id="Phobius"/>
    </source>
</evidence>
<organism evidence="2 3">
    <name type="scientific">Euplotes crassus</name>
    <dbReference type="NCBI Taxonomy" id="5936"/>
    <lineage>
        <taxon>Eukaryota</taxon>
        <taxon>Sar</taxon>
        <taxon>Alveolata</taxon>
        <taxon>Ciliophora</taxon>
        <taxon>Intramacronucleata</taxon>
        <taxon>Spirotrichea</taxon>
        <taxon>Hypotrichia</taxon>
        <taxon>Euplotida</taxon>
        <taxon>Euplotidae</taxon>
        <taxon>Moneuplotes</taxon>
    </lineage>
</organism>
<evidence type="ECO:0000313" key="3">
    <source>
        <dbReference type="Proteomes" id="UP001295684"/>
    </source>
</evidence>
<dbReference type="Gene3D" id="2.60.120.380">
    <property type="match status" value="2"/>
</dbReference>
<keyword evidence="1" id="KW-1133">Transmembrane helix</keyword>